<evidence type="ECO:0000256" key="1">
    <source>
        <dbReference type="SAM" id="Phobius"/>
    </source>
</evidence>
<dbReference type="AlphaFoldDB" id="A0AAD8NER2"/>
<dbReference type="Proteomes" id="UP001237642">
    <property type="component" value="Unassembled WGS sequence"/>
</dbReference>
<comment type="caution">
    <text evidence="2">The sequence shown here is derived from an EMBL/GenBank/DDBJ whole genome shotgun (WGS) entry which is preliminary data.</text>
</comment>
<evidence type="ECO:0000313" key="2">
    <source>
        <dbReference type="EMBL" id="KAK1405213.1"/>
    </source>
</evidence>
<keyword evidence="1" id="KW-1133">Transmembrane helix</keyword>
<dbReference type="PANTHER" id="PTHR36785:SF1">
    <property type="entry name" value="OS05G0502500 PROTEIN"/>
    <property type="match status" value="1"/>
</dbReference>
<evidence type="ECO:0000313" key="3">
    <source>
        <dbReference type="Proteomes" id="UP001237642"/>
    </source>
</evidence>
<dbReference type="PANTHER" id="PTHR36785">
    <property type="entry name" value="OS05G0502500 PROTEIN"/>
    <property type="match status" value="1"/>
</dbReference>
<keyword evidence="1" id="KW-0472">Membrane</keyword>
<reference evidence="2" key="1">
    <citation type="submission" date="2023-02" db="EMBL/GenBank/DDBJ databases">
        <title>Genome of toxic invasive species Heracleum sosnowskyi carries increased number of genes despite the absence of recent whole-genome duplications.</title>
        <authorList>
            <person name="Schelkunov M."/>
            <person name="Shtratnikova V."/>
            <person name="Makarenko M."/>
            <person name="Klepikova A."/>
            <person name="Omelchenko D."/>
            <person name="Novikova G."/>
            <person name="Obukhova E."/>
            <person name="Bogdanov V."/>
            <person name="Penin A."/>
            <person name="Logacheva M."/>
        </authorList>
    </citation>
    <scope>NUCLEOTIDE SEQUENCE</scope>
    <source>
        <strain evidence="2">Hsosn_3</strain>
        <tissue evidence="2">Leaf</tissue>
    </source>
</reference>
<proteinExistence type="predicted"/>
<sequence>MAQGENLSFLGNKDGIFNDEAKKRVVLVRSNGGPGFNGGGFKVDNRILGNIALAVGLTYLSATGQLGWILDTILSLATLCFSSVGVIFCSMYDFFPPNLILRDIRASGDCSQNKTSPGLEMKTDGKHNSPIFRKIYNIPCDEWDFNMMVLIASALVLNFYVMQLFLPQPKWADHQLLQVLFGA</sequence>
<gene>
    <name evidence="2" type="ORF">POM88_004818</name>
</gene>
<feature type="transmembrane region" description="Helical" evidence="1">
    <location>
        <begin position="143"/>
        <end position="166"/>
    </location>
</feature>
<keyword evidence="3" id="KW-1185">Reference proteome</keyword>
<protein>
    <submittedName>
        <fullName evidence="2">Uncharacterized protein</fullName>
    </submittedName>
</protein>
<organism evidence="2 3">
    <name type="scientific">Heracleum sosnowskyi</name>
    <dbReference type="NCBI Taxonomy" id="360622"/>
    <lineage>
        <taxon>Eukaryota</taxon>
        <taxon>Viridiplantae</taxon>
        <taxon>Streptophyta</taxon>
        <taxon>Embryophyta</taxon>
        <taxon>Tracheophyta</taxon>
        <taxon>Spermatophyta</taxon>
        <taxon>Magnoliopsida</taxon>
        <taxon>eudicotyledons</taxon>
        <taxon>Gunneridae</taxon>
        <taxon>Pentapetalae</taxon>
        <taxon>asterids</taxon>
        <taxon>campanulids</taxon>
        <taxon>Apiales</taxon>
        <taxon>Apiaceae</taxon>
        <taxon>Apioideae</taxon>
        <taxon>apioid superclade</taxon>
        <taxon>Tordylieae</taxon>
        <taxon>Tordyliinae</taxon>
        <taxon>Heracleum</taxon>
    </lineage>
</organism>
<reference evidence="2" key="2">
    <citation type="submission" date="2023-05" db="EMBL/GenBank/DDBJ databases">
        <authorList>
            <person name="Schelkunov M.I."/>
        </authorList>
    </citation>
    <scope>NUCLEOTIDE SEQUENCE</scope>
    <source>
        <strain evidence="2">Hsosn_3</strain>
        <tissue evidence="2">Leaf</tissue>
    </source>
</reference>
<keyword evidence="1" id="KW-0812">Transmembrane</keyword>
<accession>A0AAD8NER2</accession>
<dbReference type="EMBL" id="JAUIZM010000001">
    <property type="protein sequence ID" value="KAK1405213.1"/>
    <property type="molecule type" value="Genomic_DNA"/>
</dbReference>
<feature type="transmembrane region" description="Helical" evidence="1">
    <location>
        <begin position="47"/>
        <end position="70"/>
    </location>
</feature>
<feature type="transmembrane region" description="Helical" evidence="1">
    <location>
        <begin position="76"/>
        <end position="95"/>
    </location>
</feature>
<name>A0AAD8NER2_9APIA</name>